<dbReference type="GeneID" id="91103964"/>
<dbReference type="Proteomes" id="UP001358614">
    <property type="component" value="Chromosome 1"/>
</dbReference>
<sequence length="320" mass="35524">MSRPTTPSTPVRPPRSERRFTLDSISSSPFPVSTDHPTPPPPLPSSSPVSSEDNEPQTPKTPTRPTSRPKLANRKSTSSIKRKPVPSTPEDLSLSLELSELPSSKSFDSPLTTTTRSSRDEQPPRYILPVDLPLPIAESIQNQPEAGPSSSSSPSEDEQIDFSASRPPSYVNDYHHAPQPIITASTSRNQQTSHEELYFDPTAGLGGHQSTTFTLQSSDELPCYAEETQTEPKTLARALWKWGWICPLLWIIGMCIMWIPLKPVEEERDPKKAQKLEEMIVILRKTEMIYAKRCAYGTLGFSVLLITIIVIAIVLSKVLK</sequence>
<dbReference type="EMBL" id="CP144089">
    <property type="protein sequence ID" value="WWD07066.1"/>
    <property type="molecule type" value="Genomic_DNA"/>
</dbReference>
<feature type="transmembrane region" description="Helical" evidence="2">
    <location>
        <begin position="242"/>
        <end position="261"/>
    </location>
</feature>
<evidence type="ECO:0000313" key="3">
    <source>
        <dbReference type="EMBL" id="WWD07066.1"/>
    </source>
</evidence>
<accession>A0AAX4KKT4</accession>
<keyword evidence="4" id="KW-1185">Reference proteome</keyword>
<feature type="transmembrane region" description="Helical" evidence="2">
    <location>
        <begin position="294"/>
        <end position="315"/>
    </location>
</feature>
<evidence type="ECO:0000256" key="1">
    <source>
        <dbReference type="SAM" id="MobiDB-lite"/>
    </source>
</evidence>
<keyword evidence="2" id="KW-0472">Membrane</keyword>
<feature type="compositionally biased region" description="Low complexity" evidence="1">
    <location>
        <begin position="88"/>
        <end position="106"/>
    </location>
</feature>
<feature type="region of interest" description="Disordered" evidence="1">
    <location>
        <begin position="1"/>
        <end position="176"/>
    </location>
</feature>
<keyword evidence="2" id="KW-1133">Transmembrane helix</keyword>
<gene>
    <name evidence="3" type="ORF">V865_005163</name>
</gene>
<evidence type="ECO:0000313" key="4">
    <source>
        <dbReference type="Proteomes" id="UP001358614"/>
    </source>
</evidence>
<protein>
    <submittedName>
        <fullName evidence="3">Uncharacterized protein</fullName>
    </submittedName>
</protein>
<keyword evidence="2" id="KW-0812">Transmembrane</keyword>
<feature type="compositionally biased region" description="Polar residues" evidence="1">
    <location>
        <begin position="107"/>
        <end position="116"/>
    </location>
</feature>
<dbReference type="RefSeq" id="XP_066085033.1">
    <property type="nucleotide sequence ID" value="XM_066228936.1"/>
</dbReference>
<proteinExistence type="predicted"/>
<organism evidence="3 4">
    <name type="scientific">Kwoniella europaea PYCC6329</name>
    <dbReference type="NCBI Taxonomy" id="1423913"/>
    <lineage>
        <taxon>Eukaryota</taxon>
        <taxon>Fungi</taxon>
        <taxon>Dikarya</taxon>
        <taxon>Basidiomycota</taxon>
        <taxon>Agaricomycotina</taxon>
        <taxon>Tremellomycetes</taxon>
        <taxon>Tremellales</taxon>
        <taxon>Cryptococcaceae</taxon>
        <taxon>Kwoniella</taxon>
    </lineage>
</organism>
<dbReference type="AlphaFoldDB" id="A0AAX4KKT4"/>
<evidence type="ECO:0000256" key="2">
    <source>
        <dbReference type="SAM" id="Phobius"/>
    </source>
</evidence>
<dbReference type="KEGG" id="ker:91103964"/>
<reference evidence="3 4" key="1">
    <citation type="submission" date="2024-01" db="EMBL/GenBank/DDBJ databases">
        <title>Comparative genomics of Cryptococcus and Kwoniella reveals pathogenesis evolution and contrasting modes of karyotype evolution via chromosome fusion or intercentromeric recombination.</title>
        <authorList>
            <person name="Coelho M.A."/>
            <person name="David-Palma M."/>
            <person name="Shea T."/>
            <person name="Bowers K."/>
            <person name="McGinley-Smith S."/>
            <person name="Mohammad A.W."/>
            <person name="Gnirke A."/>
            <person name="Yurkov A.M."/>
            <person name="Nowrousian M."/>
            <person name="Sun S."/>
            <person name="Cuomo C.A."/>
            <person name="Heitman J."/>
        </authorList>
    </citation>
    <scope>NUCLEOTIDE SEQUENCE [LARGE SCALE GENOMIC DNA]</scope>
    <source>
        <strain evidence="3 4">PYCC6329</strain>
    </source>
</reference>
<name>A0AAX4KKT4_9TREE</name>
<feature type="compositionally biased region" description="Low complexity" evidence="1">
    <location>
        <begin position="58"/>
        <end position="70"/>
    </location>
</feature>